<dbReference type="Proteomes" id="UP000271162">
    <property type="component" value="Unassembled WGS sequence"/>
</dbReference>
<protein>
    <submittedName>
        <fullName evidence="3">Importin-5</fullName>
    </submittedName>
</protein>
<proteinExistence type="predicted"/>
<gene>
    <name evidence="1" type="ORF">NBR_LOCUS9717</name>
</gene>
<evidence type="ECO:0000313" key="2">
    <source>
        <dbReference type="Proteomes" id="UP000271162"/>
    </source>
</evidence>
<keyword evidence="2" id="KW-1185">Reference proteome</keyword>
<accession>A0A0N4Y222</accession>
<dbReference type="EMBL" id="UYSL01020184">
    <property type="protein sequence ID" value="VDL73306.1"/>
    <property type="molecule type" value="Genomic_DNA"/>
</dbReference>
<evidence type="ECO:0000313" key="3">
    <source>
        <dbReference type="WBParaSite" id="NBR_0000971601-mRNA-1"/>
    </source>
</evidence>
<organism evidence="3">
    <name type="scientific">Nippostrongylus brasiliensis</name>
    <name type="common">Rat hookworm</name>
    <dbReference type="NCBI Taxonomy" id="27835"/>
    <lineage>
        <taxon>Eukaryota</taxon>
        <taxon>Metazoa</taxon>
        <taxon>Ecdysozoa</taxon>
        <taxon>Nematoda</taxon>
        <taxon>Chromadorea</taxon>
        <taxon>Rhabditida</taxon>
        <taxon>Rhabditina</taxon>
        <taxon>Rhabditomorpha</taxon>
        <taxon>Strongyloidea</taxon>
        <taxon>Heligmosomidae</taxon>
        <taxon>Nippostrongylus</taxon>
    </lineage>
</organism>
<dbReference type="STRING" id="27835.A0A0N4Y222"/>
<name>A0A0N4Y222_NIPBR</name>
<sequence length="73" mass="8171">MKECSDVLRQILNSPQHPNVKNWCAEILQAINAHVAQEEPAAVESHEQINDEYLDVGIWNAGRGGEGRDMEKS</sequence>
<evidence type="ECO:0000313" key="1">
    <source>
        <dbReference type="EMBL" id="VDL73306.1"/>
    </source>
</evidence>
<dbReference type="WBParaSite" id="NBR_0000971601-mRNA-1">
    <property type="protein sequence ID" value="NBR_0000971601-mRNA-1"/>
    <property type="gene ID" value="NBR_0000971601"/>
</dbReference>
<reference evidence="3" key="1">
    <citation type="submission" date="2017-02" db="UniProtKB">
        <authorList>
            <consortium name="WormBaseParasite"/>
        </authorList>
    </citation>
    <scope>IDENTIFICATION</scope>
</reference>
<dbReference type="AlphaFoldDB" id="A0A0N4Y222"/>
<reference evidence="1 2" key="2">
    <citation type="submission" date="2018-11" db="EMBL/GenBank/DDBJ databases">
        <authorList>
            <consortium name="Pathogen Informatics"/>
        </authorList>
    </citation>
    <scope>NUCLEOTIDE SEQUENCE [LARGE SCALE GENOMIC DNA]</scope>
</reference>